<feature type="domain" description="AB hydrolase-1" evidence="3">
    <location>
        <begin position="60"/>
        <end position="254"/>
    </location>
</feature>
<dbReference type="InterPro" id="IPR013595">
    <property type="entry name" value="Pept_S33_TAP-like_C"/>
</dbReference>
<accession>A0A6G1IXU1</accession>
<dbReference type="Pfam" id="PF00561">
    <property type="entry name" value="Abhydrolase_1"/>
    <property type="match status" value="1"/>
</dbReference>
<dbReference type="InterPro" id="IPR000073">
    <property type="entry name" value="AB_hydrolase_1"/>
</dbReference>
<dbReference type="SUPFAM" id="SSF53474">
    <property type="entry name" value="alpha/beta-Hydrolases"/>
    <property type="match status" value="1"/>
</dbReference>
<feature type="domain" description="Peptidase S33 tripeptidyl aminopeptidase-like C-terminal" evidence="4">
    <location>
        <begin position="425"/>
        <end position="529"/>
    </location>
</feature>
<dbReference type="InterPro" id="IPR051601">
    <property type="entry name" value="Serine_prot/Carboxylest_S33"/>
</dbReference>
<evidence type="ECO:0000259" key="3">
    <source>
        <dbReference type="Pfam" id="PF00561"/>
    </source>
</evidence>
<reference evidence="5" key="1">
    <citation type="journal article" date="2020" name="Stud. Mycol.">
        <title>101 Dothideomycetes genomes: a test case for predicting lifestyles and emergence of pathogens.</title>
        <authorList>
            <person name="Haridas S."/>
            <person name="Albert R."/>
            <person name="Binder M."/>
            <person name="Bloem J."/>
            <person name="Labutti K."/>
            <person name="Salamov A."/>
            <person name="Andreopoulos B."/>
            <person name="Baker S."/>
            <person name="Barry K."/>
            <person name="Bills G."/>
            <person name="Bluhm B."/>
            <person name="Cannon C."/>
            <person name="Castanera R."/>
            <person name="Culley D."/>
            <person name="Daum C."/>
            <person name="Ezra D."/>
            <person name="Gonzalez J."/>
            <person name="Henrissat B."/>
            <person name="Kuo A."/>
            <person name="Liang C."/>
            <person name="Lipzen A."/>
            <person name="Lutzoni F."/>
            <person name="Magnuson J."/>
            <person name="Mondo S."/>
            <person name="Nolan M."/>
            <person name="Ohm R."/>
            <person name="Pangilinan J."/>
            <person name="Park H.-J."/>
            <person name="Ramirez L."/>
            <person name="Alfaro M."/>
            <person name="Sun H."/>
            <person name="Tritt A."/>
            <person name="Yoshinaga Y."/>
            <person name="Zwiers L.-H."/>
            <person name="Turgeon B."/>
            <person name="Goodwin S."/>
            <person name="Spatafora J."/>
            <person name="Crous P."/>
            <person name="Grigoriev I."/>
        </authorList>
    </citation>
    <scope>NUCLEOTIDE SEQUENCE</scope>
    <source>
        <strain evidence="5">CBS 122367</strain>
    </source>
</reference>
<evidence type="ECO:0000256" key="2">
    <source>
        <dbReference type="ARBA" id="ARBA00022801"/>
    </source>
</evidence>
<dbReference type="GO" id="GO:0016787">
    <property type="term" value="F:hydrolase activity"/>
    <property type="evidence" value="ECO:0007669"/>
    <property type="project" value="UniProtKB-KW"/>
</dbReference>
<dbReference type="PANTHER" id="PTHR43248:SF25">
    <property type="entry name" value="AB HYDROLASE-1 DOMAIN-CONTAINING PROTEIN-RELATED"/>
    <property type="match status" value="1"/>
</dbReference>
<dbReference type="PANTHER" id="PTHR43248">
    <property type="entry name" value="2-SUCCINYL-6-HYDROXY-2,4-CYCLOHEXADIENE-1-CARBOXYLATE SYNTHASE"/>
    <property type="match status" value="1"/>
</dbReference>
<proteinExistence type="inferred from homology"/>
<evidence type="ECO:0000259" key="4">
    <source>
        <dbReference type="Pfam" id="PF08386"/>
    </source>
</evidence>
<protein>
    <submittedName>
        <fullName evidence="5">Uncharacterized protein</fullName>
    </submittedName>
</protein>
<keyword evidence="6" id="KW-1185">Reference proteome</keyword>
<feature type="non-terminal residue" evidence="5">
    <location>
        <position position="1"/>
    </location>
</feature>
<comment type="similarity">
    <text evidence="1">Belongs to the peptidase S33 family.</text>
</comment>
<dbReference type="AlphaFoldDB" id="A0A6G1IXU1"/>
<organism evidence="5 6">
    <name type="scientific">Lentithecium fluviatile CBS 122367</name>
    <dbReference type="NCBI Taxonomy" id="1168545"/>
    <lineage>
        <taxon>Eukaryota</taxon>
        <taxon>Fungi</taxon>
        <taxon>Dikarya</taxon>
        <taxon>Ascomycota</taxon>
        <taxon>Pezizomycotina</taxon>
        <taxon>Dothideomycetes</taxon>
        <taxon>Pleosporomycetidae</taxon>
        <taxon>Pleosporales</taxon>
        <taxon>Massarineae</taxon>
        <taxon>Lentitheciaceae</taxon>
        <taxon>Lentithecium</taxon>
    </lineage>
</organism>
<evidence type="ECO:0000256" key="1">
    <source>
        <dbReference type="ARBA" id="ARBA00010088"/>
    </source>
</evidence>
<evidence type="ECO:0000313" key="5">
    <source>
        <dbReference type="EMBL" id="KAF2682783.1"/>
    </source>
</evidence>
<sequence>SKIQASENLEFHSCFDYYQCAKLKVPIDYFNGTHPDSTASIAIAKLPAKVSIDDPRYGGPVLINPGGPGGSGVITALSAGLQLQTIIDPAGSSHCSLNSHGKFYDIIGFDPRGIGYTEPAAKCMPDSPSAWSWRLRETTEGSLESSDAALGRLWSMTHAFGTSCKQAMSTEEGPDIKQYMSTASVARDMLEIAEKHAEWAADQTKSKAFSYERGSVKLQYWGFSYGTYLGSTFASMFPDRVGRLVLDGVVNVHDYNNALGQGSLHDTEKGMTSFYTFCLLSGPEHCPLATSTSSPEDVEQRVQNIIKSLYHHPLAINSPHGPELFTYTDLKNFIFSALYTPAYAFKFVAEVLSAVENGGGRILDDFATALRYQHIYSCPIKGSPAPSFYSDVPQDAILCGDGTDQRALDQDTFAEYWHLLQGISPSAGSAWSILKMKCAAWDIRPLYRFGDDEKFGGNTSYPILWVSNTADPVTPLRSGRLMAARFPGSVVLVQDSSGHCSISTPTPCTMKAIRDYFQTGALPDEDTVCIPPTSPLSLNSTDPNSPFYDPSLGQGTVLTEKNMKMEMVAGTLLQSWSAGNQYFGKGHMGQRAHDIMKSAAQSQKSRIGGPDEF</sequence>
<evidence type="ECO:0000313" key="6">
    <source>
        <dbReference type="Proteomes" id="UP000799291"/>
    </source>
</evidence>
<dbReference type="OrthoDB" id="425534at2759"/>
<gene>
    <name evidence="5" type="ORF">K458DRAFT_306678</name>
</gene>
<dbReference type="InterPro" id="IPR029058">
    <property type="entry name" value="AB_hydrolase_fold"/>
</dbReference>
<dbReference type="Proteomes" id="UP000799291">
    <property type="component" value="Unassembled WGS sequence"/>
</dbReference>
<name>A0A6G1IXU1_9PLEO</name>
<dbReference type="EMBL" id="MU005586">
    <property type="protein sequence ID" value="KAF2682783.1"/>
    <property type="molecule type" value="Genomic_DNA"/>
</dbReference>
<dbReference type="Pfam" id="PF08386">
    <property type="entry name" value="Abhydrolase_4"/>
    <property type="match status" value="1"/>
</dbReference>
<dbReference type="Gene3D" id="3.40.50.1820">
    <property type="entry name" value="alpha/beta hydrolase"/>
    <property type="match status" value="2"/>
</dbReference>
<keyword evidence="2" id="KW-0378">Hydrolase</keyword>